<accession>A0ABS7T5W3</accession>
<evidence type="ECO:0000256" key="1">
    <source>
        <dbReference type="SAM" id="MobiDB-lite"/>
    </source>
</evidence>
<name>A0ABS7T5W3_9GAMM</name>
<organism evidence="2 3">
    <name type="scientific">Novilysobacter selenitireducens</name>
    <dbReference type="NCBI Taxonomy" id="2872639"/>
    <lineage>
        <taxon>Bacteria</taxon>
        <taxon>Pseudomonadati</taxon>
        <taxon>Pseudomonadota</taxon>
        <taxon>Gammaproteobacteria</taxon>
        <taxon>Lysobacterales</taxon>
        <taxon>Lysobacteraceae</taxon>
        <taxon>Novilysobacter</taxon>
    </lineage>
</organism>
<dbReference type="Proteomes" id="UP001430954">
    <property type="component" value="Unassembled WGS sequence"/>
</dbReference>
<dbReference type="RefSeq" id="WP_223675629.1">
    <property type="nucleotide sequence ID" value="NZ_JAINZW010000002.1"/>
</dbReference>
<gene>
    <name evidence="2" type="ORF">K6753_06945</name>
</gene>
<reference evidence="2 3" key="1">
    <citation type="submission" date="2021-09" db="EMBL/GenBank/DDBJ databases">
        <title>Lysobacter sp. 13A isolated from the river sediment.</title>
        <authorList>
            <person name="Liu H."/>
            <person name="Li S."/>
            <person name="Mao S."/>
        </authorList>
    </citation>
    <scope>NUCLEOTIDE SEQUENCE [LARGE SCALE GENOMIC DNA]</scope>
    <source>
        <strain evidence="2 3">13A</strain>
    </source>
</reference>
<comment type="caution">
    <text evidence="2">The sequence shown here is derived from an EMBL/GenBank/DDBJ whole genome shotgun (WGS) entry which is preliminary data.</text>
</comment>
<protein>
    <submittedName>
        <fullName evidence="2">Uncharacterized protein</fullName>
    </submittedName>
</protein>
<keyword evidence="3" id="KW-1185">Reference proteome</keyword>
<sequence length="60" mass="6724">MEQWLPTRTDPPCHLPVARAPELPSAGGAALPPESLWRLLQQAPHLVPRTPRPQVRELDE</sequence>
<dbReference type="EMBL" id="JAINZW010000002">
    <property type="protein sequence ID" value="MBZ4039267.1"/>
    <property type="molecule type" value="Genomic_DNA"/>
</dbReference>
<evidence type="ECO:0000313" key="2">
    <source>
        <dbReference type="EMBL" id="MBZ4039267.1"/>
    </source>
</evidence>
<feature type="region of interest" description="Disordered" evidence="1">
    <location>
        <begin position="1"/>
        <end position="29"/>
    </location>
</feature>
<evidence type="ECO:0000313" key="3">
    <source>
        <dbReference type="Proteomes" id="UP001430954"/>
    </source>
</evidence>
<proteinExistence type="predicted"/>